<accession>A0ABS8Y699</accession>
<evidence type="ECO:0000313" key="2">
    <source>
        <dbReference type="EMBL" id="MCE5166876.1"/>
    </source>
</evidence>
<organism evidence="2 3">
    <name type="scientific">Datura stramonium</name>
    <name type="common">Jimsonweed</name>
    <name type="synonym">Common thornapple</name>
    <dbReference type="NCBI Taxonomy" id="4076"/>
    <lineage>
        <taxon>Eukaryota</taxon>
        <taxon>Viridiplantae</taxon>
        <taxon>Streptophyta</taxon>
        <taxon>Embryophyta</taxon>
        <taxon>Tracheophyta</taxon>
        <taxon>Spermatophyta</taxon>
        <taxon>Magnoliopsida</taxon>
        <taxon>eudicotyledons</taxon>
        <taxon>Gunneridae</taxon>
        <taxon>Pentapetalae</taxon>
        <taxon>asterids</taxon>
        <taxon>lamiids</taxon>
        <taxon>Solanales</taxon>
        <taxon>Solanaceae</taxon>
        <taxon>Solanoideae</taxon>
        <taxon>Datureae</taxon>
        <taxon>Datura</taxon>
    </lineage>
</organism>
<feature type="region of interest" description="Disordered" evidence="1">
    <location>
        <begin position="1"/>
        <end position="24"/>
    </location>
</feature>
<proteinExistence type="predicted"/>
<evidence type="ECO:0000256" key="1">
    <source>
        <dbReference type="SAM" id="MobiDB-lite"/>
    </source>
</evidence>
<gene>
    <name evidence="2" type="ORF">HAX54_028532</name>
</gene>
<keyword evidence="3" id="KW-1185">Reference proteome</keyword>
<protein>
    <submittedName>
        <fullName evidence="2">Uncharacterized protein</fullName>
    </submittedName>
</protein>
<comment type="caution">
    <text evidence="2">The sequence shown here is derived from an EMBL/GenBank/DDBJ whole genome shotgun (WGS) entry which is preliminary data.</text>
</comment>
<name>A0ABS8Y699_DATST</name>
<dbReference type="Proteomes" id="UP000823775">
    <property type="component" value="Unassembled WGS sequence"/>
</dbReference>
<sequence>MGQRREAEKNTDNNERFENKREEHTCSFVPCQQQEKDEIMSGFFGLGSNGSDRGERGSTSVADGILGVGFGWGSLGIGFGWSHWASGWTWTEGGLFGGRAGGRWVGVDEERER</sequence>
<dbReference type="EMBL" id="JACEIK010035056">
    <property type="protein sequence ID" value="MCE5166876.1"/>
    <property type="molecule type" value="Genomic_DNA"/>
</dbReference>
<evidence type="ECO:0000313" key="3">
    <source>
        <dbReference type="Proteomes" id="UP000823775"/>
    </source>
</evidence>
<feature type="non-terminal residue" evidence="2">
    <location>
        <position position="113"/>
    </location>
</feature>
<reference evidence="2 3" key="1">
    <citation type="journal article" date="2021" name="BMC Genomics">
        <title>Datura genome reveals duplications of psychoactive alkaloid biosynthetic genes and high mutation rate following tissue culture.</title>
        <authorList>
            <person name="Rajewski A."/>
            <person name="Carter-House D."/>
            <person name="Stajich J."/>
            <person name="Litt A."/>
        </authorList>
    </citation>
    <scope>NUCLEOTIDE SEQUENCE [LARGE SCALE GENOMIC DNA]</scope>
    <source>
        <strain evidence="2">AR-01</strain>
    </source>
</reference>